<feature type="non-terminal residue" evidence="1">
    <location>
        <position position="54"/>
    </location>
</feature>
<gene>
    <name evidence="1" type="ORF">KI387_023609</name>
</gene>
<reference evidence="1 2" key="1">
    <citation type="journal article" date="2021" name="Nat. Plants">
        <title>The Taxus genome provides insights into paclitaxel biosynthesis.</title>
        <authorList>
            <person name="Xiong X."/>
            <person name="Gou J."/>
            <person name="Liao Q."/>
            <person name="Li Y."/>
            <person name="Zhou Q."/>
            <person name="Bi G."/>
            <person name="Li C."/>
            <person name="Du R."/>
            <person name="Wang X."/>
            <person name="Sun T."/>
            <person name="Guo L."/>
            <person name="Liang H."/>
            <person name="Lu P."/>
            <person name="Wu Y."/>
            <person name="Zhang Z."/>
            <person name="Ro D.K."/>
            <person name="Shang Y."/>
            <person name="Huang S."/>
            <person name="Yan J."/>
        </authorList>
    </citation>
    <scope>NUCLEOTIDE SEQUENCE [LARGE SCALE GENOMIC DNA]</scope>
    <source>
        <strain evidence="1">Ta-2019</strain>
    </source>
</reference>
<evidence type="ECO:0000313" key="1">
    <source>
        <dbReference type="EMBL" id="KAH9314982.1"/>
    </source>
</evidence>
<evidence type="ECO:0000313" key="2">
    <source>
        <dbReference type="Proteomes" id="UP000824469"/>
    </source>
</evidence>
<feature type="non-terminal residue" evidence="1">
    <location>
        <position position="1"/>
    </location>
</feature>
<dbReference type="AlphaFoldDB" id="A0AA38G2M1"/>
<dbReference type="Proteomes" id="UP000824469">
    <property type="component" value="Unassembled WGS sequence"/>
</dbReference>
<sequence length="54" mass="5869">TAHRILLDRGAIFPGSYRSLGIGITIDPSKDAIMNWLGGSYWMNEVFAALMGLA</sequence>
<accession>A0AA38G2M1</accession>
<comment type="caution">
    <text evidence="1">The sequence shown here is derived from an EMBL/GenBank/DDBJ whole genome shotgun (WGS) entry which is preliminary data.</text>
</comment>
<dbReference type="EMBL" id="JAHRHJ020000005">
    <property type="protein sequence ID" value="KAH9314982.1"/>
    <property type="molecule type" value="Genomic_DNA"/>
</dbReference>
<organism evidence="1 2">
    <name type="scientific">Taxus chinensis</name>
    <name type="common">Chinese yew</name>
    <name type="synonym">Taxus wallichiana var. chinensis</name>
    <dbReference type="NCBI Taxonomy" id="29808"/>
    <lineage>
        <taxon>Eukaryota</taxon>
        <taxon>Viridiplantae</taxon>
        <taxon>Streptophyta</taxon>
        <taxon>Embryophyta</taxon>
        <taxon>Tracheophyta</taxon>
        <taxon>Spermatophyta</taxon>
        <taxon>Pinopsida</taxon>
        <taxon>Pinidae</taxon>
        <taxon>Conifers II</taxon>
        <taxon>Cupressales</taxon>
        <taxon>Taxaceae</taxon>
        <taxon>Taxus</taxon>
    </lineage>
</organism>
<proteinExistence type="predicted"/>
<keyword evidence="2" id="KW-1185">Reference proteome</keyword>
<protein>
    <submittedName>
        <fullName evidence="1">Uncharacterized protein</fullName>
    </submittedName>
</protein>
<name>A0AA38G2M1_TAXCH</name>